<feature type="transmembrane region" description="Helical" evidence="1">
    <location>
        <begin position="124"/>
        <end position="144"/>
    </location>
</feature>
<proteinExistence type="predicted"/>
<dbReference type="RefSeq" id="WP_046663818.1">
    <property type="nucleotide sequence ID" value="NZ_CP011304.1"/>
</dbReference>
<evidence type="ECO:0000313" key="2">
    <source>
        <dbReference type="EMBL" id="AKE65757.1"/>
    </source>
</evidence>
<evidence type="ECO:0000256" key="1">
    <source>
        <dbReference type="SAM" id="Phobius"/>
    </source>
</evidence>
<dbReference type="PATRIC" id="fig|1641812.3.peg.3529"/>
<accession>A0A0F6U6B2</accession>
<keyword evidence="1" id="KW-1133">Transmembrane helix</keyword>
<organism evidence="2 3">
    <name type="scientific">Microcystis aeruginosa NIES-2549</name>
    <dbReference type="NCBI Taxonomy" id="1641812"/>
    <lineage>
        <taxon>Bacteria</taxon>
        <taxon>Bacillati</taxon>
        <taxon>Cyanobacteriota</taxon>
        <taxon>Cyanophyceae</taxon>
        <taxon>Oscillatoriophycideae</taxon>
        <taxon>Chroococcales</taxon>
        <taxon>Microcystaceae</taxon>
        <taxon>Microcystis</taxon>
    </lineage>
</organism>
<feature type="transmembrane region" description="Helical" evidence="1">
    <location>
        <begin position="16"/>
        <end position="34"/>
    </location>
</feature>
<feature type="transmembrane region" description="Helical" evidence="1">
    <location>
        <begin position="150"/>
        <end position="167"/>
    </location>
</feature>
<name>A0A0F6U6B2_MICAE</name>
<dbReference type="Proteomes" id="UP000034103">
    <property type="component" value="Chromosome"/>
</dbReference>
<dbReference type="EMBL" id="CP011304">
    <property type="protein sequence ID" value="AKE65757.1"/>
    <property type="molecule type" value="Genomic_DNA"/>
</dbReference>
<dbReference type="AlphaFoldDB" id="A0A0F6U6B2"/>
<sequence length="180" mass="20930">MIDQKKYLPDQSAANFGKFLIITILVIGIGLRFFHIDQKVYSADEVRSIMRFSGYTTQDVREQAFNGEIIDRKDLQYFQHPHSERSLSDALRSMMGNPEHPPLYHLLARFWMQLIPIENSARTFSIFLSILVIPCLYWLCLELFDSSLTGWIAIALFAVSPFQMLVAQNTTQYSLWTERN</sequence>
<keyword evidence="1" id="KW-0472">Membrane</keyword>
<gene>
    <name evidence="2" type="ORF">MYAER_3419</name>
</gene>
<protein>
    <submittedName>
        <fullName evidence="2">Uncharacterized protein</fullName>
    </submittedName>
</protein>
<keyword evidence="1" id="KW-0812">Transmembrane</keyword>
<dbReference type="HOGENOM" id="CLU_1494606_0_0_3"/>
<reference evidence="2 3" key="1">
    <citation type="journal article" date="2015" name="Genome Announc.">
        <title>Complete Genome Sequence of Microcystis aeruginosa NIES-2549, a Bloom-Forming Cyanobacterium from Lake Kasumigaura, Japan.</title>
        <authorList>
            <person name="Yamaguchi H."/>
            <person name="Suzuki S."/>
            <person name="Tanabe Y."/>
            <person name="Osana Y."/>
            <person name="Shimura Y."/>
            <person name="Ishida K."/>
            <person name="Kawachi M."/>
        </authorList>
    </citation>
    <scope>NUCLEOTIDE SEQUENCE [LARGE SCALE GENOMIC DNA]</scope>
    <source>
        <strain evidence="2 3">NIES-2549</strain>
    </source>
</reference>
<evidence type="ECO:0000313" key="3">
    <source>
        <dbReference type="Proteomes" id="UP000034103"/>
    </source>
</evidence>